<organism evidence="2 3">
    <name type="scientific">Podospora aff. communis PSN243</name>
    <dbReference type="NCBI Taxonomy" id="3040156"/>
    <lineage>
        <taxon>Eukaryota</taxon>
        <taxon>Fungi</taxon>
        <taxon>Dikarya</taxon>
        <taxon>Ascomycota</taxon>
        <taxon>Pezizomycotina</taxon>
        <taxon>Sordariomycetes</taxon>
        <taxon>Sordariomycetidae</taxon>
        <taxon>Sordariales</taxon>
        <taxon>Podosporaceae</taxon>
        <taxon>Podospora</taxon>
    </lineage>
</organism>
<dbReference type="InterPro" id="IPR029062">
    <property type="entry name" value="Class_I_gatase-like"/>
</dbReference>
<name>A0AAV9G606_9PEZI</name>
<protein>
    <submittedName>
        <fullName evidence="2">Class I glutamine amidotransferase-like protein</fullName>
    </submittedName>
</protein>
<dbReference type="InterPro" id="IPR017926">
    <property type="entry name" value="GATASE"/>
</dbReference>
<dbReference type="Gene3D" id="3.40.50.880">
    <property type="match status" value="1"/>
</dbReference>
<reference evidence="2" key="2">
    <citation type="submission" date="2023-05" db="EMBL/GenBank/DDBJ databases">
        <authorList>
            <consortium name="Lawrence Berkeley National Laboratory"/>
            <person name="Steindorff A."/>
            <person name="Hensen N."/>
            <person name="Bonometti L."/>
            <person name="Westerberg I."/>
            <person name="Brannstrom I.O."/>
            <person name="Guillou S."/>
            <person name="Cros-Aarteil S."/>
            <person name="Calhoun S."/>
            <person name="Haridas S."/>
            <person name="Kuo A."/>
            <person name="Mondo S."/>
            <person name="Pangilinan J."/>
            <person name="Riley R."/>
            <person name="Labutti K."/>
            <person name="Andreopoulos B."/>
            <person name="Lipzen A."/>
            <person name="Chen C."/>
            <person name="Yanf M."/>
            <person name="Daum C."/>
            <person name="Ng V."/>
            <person name="Clum A."/>
            <person name="Ohm R."/>
            <person name="Martin F."/>
            <person name="Silar P."/>
            <person name="Natvig D."/>
            <person name="Lalanne C."/>
            <person name="Gautier V."/>
            <person name="Ament-Velasquez S.L."/>
            <person name="Kruys A."/>
            <person name="Hutchinson M.I."/>
            <person name="Powell A.J."/>
            <person name="Barry K."/>
            <person name="Miller A.N."/>
            <person name="Grigoriev I.V."/>
            <person name="Debuchy R."/>
            <person name="Gladieux P."/>
            <person name="Thoren M.H."/>
            <person name="Johannesson H."/>
        </authorList>
    </citation>
    <scope>NUCLEOTIDE SEQUENCE</scope>
    <source>
        <strain evidence="2">PSN243</strain>
    </source>
</reference>
<dbReference type="GO" id="GO:0005829">
    <property type="term" value="C:cytosol"/>
    <property type="evidence" value="ECO:0007669"/>
    <property type="project" value="TreeGrafter"/>
</dbReference>
<reference evidence="2" key="1">
    <citation type="journal article" date="2023" name="Mol. Phylogenet. Evol.">
        <title>Genome-scale phylogeny and comparative genomics of the fungal order Sordariales.</title>
        <authorList>
            <person name="Hensen N."/>
            <person name="Bonometti L."/>
            <person name="Westerberg I."/>
            <person name="Brannstrom I.O."/>
            <person name="Guillou S."/>
            <person name="Cros-Aarteil S."/>
            <person name="Calhoun S."/>
            <person name="Haridas S."/>
            <person name="Kuo A."/>
            <person name="Mondo S."/>
            <person name="Pangilinan J."/>
            <person name="Riley R."/>
            <person name="LaButti K."/>
            <person name="Andreopoulos B."/>
            <person name="Lipzen A."/>
            <person name="Chen C."/>
            <person name="Yan M."/>
            <person name="Daum C."/>
            <person name="Ng V."/>
            <person name="Clum A."/>
            <person name="Steindorff A."/>
            <person name="Ohm R.A."/>
            <person name="Martin F."/>
            <person name="Silar P."/>
            <person name="Natvig D.O."/>
            <person name="Lalanne C."/>
            <person name="Gautier V."/>
            <person name="Ament-Velasquez S.L."/>
            <person name="Kruys A."/>
            <person name="Hutchinson M.I."/>
            <person name="Powell A.J."/>
            <person name="Barry K."/>
            <person name="Miller A.N."/>
            <person name="Grigoriev I.V."/>
            <person name="Debuchy R."/>
            <person name="Gladieux P."/>
            <person name="Hiltunen Thoren M."/>
            <person name="Johannesson H."/>
        </authorList>
    </citation>
    <scope>NUCLEOTIDE SEQUENCE</scope>
    <source>
        <strain evidence="2">PSN243</strain>
    </source>
</reference>
<keyword evidence="2" id="KW-0315">Glutamine amidotransferase</keyword>
<dbReference type="EMBL" id="MU865987">
    <property type="protein sequence ID" value="KAK4443755.1"/>
    <property type="molecule type" value="Genomic_DNA"/>
</dbReference>
<dbReference type="InterPro" id="IPR044992">
    <property type="entry name" value="ChyE-like"/>
</dbReference>
<evidence type="ECO:0000259" key="1">
    <source>
        <dbReference type="Pfam" id="PF00117"/>
    </source>
</evidence>
<keyword evidence="3" id="KW-1185">Reference proteome</keyword>
<gene>
    <name evidence="2" type="ORF">QBC34DRAFT_416502</name>
</gene>
<dbReference type="AlphaFoldDB" id="A0AAV9G606"/>
<dbReference type="SUPFAM" id="SSF52317">
    <property type="entry name" value="Class I glutamine amidotransferase-like"/>
    <property type="match status" value="1"/>
</dbReference>
<evidence type="ECO:0000313" key="3">
    <source>
        <dbReference type="Proteomes" id="UP001321760"/>
    </source>
</evidence>
<dbReference type="Proteomes" id="UP001321760">
    <property type="component" value="Unassembled WGS sequence"/>
</dbReference>
<accession>A0AAV9G606</accession>
<proteinExistence type="predicted"/>
<dbReference type="Pfam" id="PF00117">
    <property type="entry name" value="GATase"/>
    <property type="match status" value="1"/>
</dbReference>
<evidence type="ECO:0000313" key="2">
    <source>
        <dbReference type="EMBL" id="KAK4443755.1"/>
    </source>
</evidence>
<dbReference type="PANTHER" id="PTHR42695">
    <property type="entry name" value="GLUTAMINE AMIDOTRANSFERASE YLR126C-RELATED"/>
    <property type="match status" value="1"/>
</dbReference>
<dbReference type="CDD" id="cd01741">
    <property type="entry name" value="GATase1_1"/>
    <property type="match status" value="1"/>
</dbReference>
<sequence>MSVTASAPTAAGSTPALNIAILLNSYRSPFIAEIRDSYTRTLSQTPHNLTFFYPAEDATSFPDPDLFDLIVVGGGNADPRKRHPWILRVHRFILEVVERWPGKKIVGICWGHQTICMLFGGGVEDMEGPEMGVTEAKLTPAGSRFMDHGPRKDGTLKLQQHHRRRVGKAPRGFTELLAGNQAFLSHNNTILTFQGHPEKDARAAKVRIRDAARWYGTDMADQRAVSDLLCKMEVQHDGREVWERVFQWAGEKVQMRESTL</sequence>
<dbReference type="PANTHER" id="PTHR42695:SF5">
    <property type="entry name" value="GLUTAMINE AMIDOTRANSFERASE YLR126C-RELATED"/>
    <property type="match status" value="1"/>
</dbReference>
<feature type="domain" description="Glutamine amidotransferase" evidence="1">
    <location>
        <begin position="42"/>
        <end position="205"/>
    </location>
</feature>
<dbReference type="PROSITE" id="PS51273">
    <property type="entry name" value="GATASE_TYPE_1"/>
    <property type="match status" value="1"/>
</dbReference>
<comment type="caution">
    <text evidence="2">The sequence shown here is derived from an EMBL/GenBank/DDBJ whole genome shotgun (WGS) entry which is preliminary data.</text>
</comment>
<dbReference type="GO" id="GO:0005634">
    <property type="term" value="C:nucleus"/>
    <property type="evidence" value="ECO:0007669"/>
    <property type="project" value="TreeGrafter"/>
</dbReference>